<feature type="domain" description="RTR1-type" evidence="15">
    <location>
        <begin position="71"/>
        <end position="154"/>
    </location>
</feature>
<comment type="catalytic activity">
    <reaction evidence="10 13">
        <text>O-phospho-L-seryl-[protein] + H2O = L-seryl-[protein] + phosphate</text>
        <dbReference type="Rhea" id="RHEA:20629"/>
        <dbReference type="Rhea" id="RHEA-COMP:9863"/>
        <dbReference type="Rhea" id="RHEA-COMP:11604"/>
        <dbReference type="ChEBI" id="CHEBI:15377"/>
        <dbReference type="ChEBI" id="CHEBI:29999"/>
        <dbReference type="ChEBI" id="CHEBI:43474"/>
        <dbReference type="ChEBI" id="CHEBI:83421"/>
        <dbReference type="EC" id="3.1.3.16"/>
    </reaction>
</comment>
<dbReference type="EC" id="3.1.3.16" evidence="13"/>
<feature type="region of interest" description="Disordered" evidence="14">
    <location>
        <begin position="1"/>
        <end position="31"/>
    </location>
</feature>
<feature type="compositionally biased region" description="Basic and acidic residues" evidence="14">
    <location>
        <begin position="242"/>
        <end position="289"/>
    </location>
</feature>
<comment type="function">
    <text evidence="9">Protein phosphatase that displays CTD phosphatase activity and regulates transcription of snRNA genes. Recognizes and binds phosphorylated 'Ser-7' of the C-terminal heptapeptide repeat domain (CTD) of the largest RNA polymerase II subunit POLR2A, and mediates dephosphorylation of 'Ser-5' of the CTD, thereby promoting transcription of snRNA genes. Downstream of EIF2AK3/PERK, dephosphorylates ERN1, a sensor for the endoplasmic reticulum unfolded protein response (UPR), to abort failed ER-stress adaptation and trigger apoptosis.</text>
</comment>
<evidence type="ECO:0000256" key="1">
    <source>
        <dbReference type="ARBA" id="ARBA00004123"/>
    </source>
</evidence>
<evidence type="ECO:0000313" key="16">
    <source>
        <dbReference type="EMBL" id="KAE8291119.1"/>
    </source>
</evidence>
<accession>A0A6G0IHX7</accession>
<evidence type="ECO:0000256" key="8">
    <source>
        <dbReference type="ARBA" id="ARBA00023242"/>
    </source>
</evidence>
<sequence>METEERRRSAGSLKNSKKGGKRVKALTAEEEARRREVVKEKLREKLELEKRALKIVERLLEDSVAEDFLVDCAKFITPVNYKDTIEERSIAKLCGYPICPNKLGKIPTQQFKISTKTNKVYDITERKCFCSNFCYKASKEFELQISTTPLWLRQHESPPQIKLLKKGDGVSSGSSGEEVIMLERRLQEKDIEDPLATQPEDAHSSQLRSVAAEHSHSESSDIEQEQDFVSSMVCQRQGPRVHWGDLPKRTDDDNKGERGKKERRGGDEEEVDGPRSGDAGREGKMREYENGQESHSCKTEVKTDTEKPEQLLSVNTDKLNEEHVSEENSSPEEPSVEEATAKLNLCNLSETITHTAPLPVDSTATQADLLTSPPCEDSNPPTENEHLPSSTLISTNHDSHNTALTDQLELNITQVGMSKRGAAGLRDLLKNHTAGAKPDPIRLALLECLKKTLKDWSTDETLRFLYGAGHSLSSPFADAEEDKEEEEEELDEDDFDDEDAERVDAGVQRKASAPAPDYETLQKEGQQLELRVREFYKGTWILPEEEKPHGDEVTVQDQSTECPVLPLVDSNAQHLIQKRITVEKLTSCLKNIVGPLRLTMTDVSTDLNNLVRTFRFTNTNIIHKTPEWTLIAVVLLHLLSEVSAMVREALETPASVEYLNTLMEELGLQEQDLLNLVRLFKTPAH</sequence>
<dbReference type="Pfam" id="PF04181">
    <property type="entry name" value="RPAP2_Rtr1"/>
    <property type="match status" value="1"/>
</dbReference>
<comment type="caution">
    <text evidence="16">The sequence shown here is derived from an EMBL/GenBank/DDBJ whole genome shotgun (WGS) entry which is preliminary data.</text>
</comment>
<keyword evidence="17" id="KW-1185">Reference proteome</keyword>
<feature type="compositionally biased region" description="Acidic residues" evidence="14">
    <location>
        <begin position="478"/>
        <end position="497"/>
    </location>
</feature>
<evidence type="ECO:0000256" key="13">
    <source>
        <dbReference type="RuleBase" id="RU367080"/>
    </source>
</evidence>
<protein>
    <recommendedName>
        <fullName evidence="13">RNA polymerase II subunit B1 CTD phosphatase RPAP2 homolog</fullName>
        <ecNumber evidence="13">3.1.3.16</ecNumber>
    </recommendedName>
</protein>
<feature type="compositionally biased region" description="Polar residues" evidence="14">
    <location>
        <begin position="379"/>
        <end position="398"/>
    </location>
</feature>
<keyword evidence="4 13" id="KW-0863">Zinc-finger</keyword>
<dbReference type="PANTHER" id="PTHR14732">
    <property type="entry name" value="RNA POLYMERASE II SUBUNIT B1 CTD PHOSPHATASE RPAP2-RELATED"/>
    <property type="match status" value="1"/>
</dbReference>
<evidence type="ECO:0000256" key="10">
    <source>
        <dbReference type="ARBA" id="ARBA00047761"/>
    </source>
</evidence>
<comment type="catalytic activity">
    <reaction evidence="11 13">
        <text>O-phospho-L-threonyl-[protein] + H2O = L-threonyl-[protein] + phosphate</text>
        <dbReference type="Rhea" id="RHEA:47004"/>
        <dbReference type="Rhea" id="RHEA-COMP:11060"/>
        <dbReference type="Rhea" id="RHEA-COMP:11605"/>
        <dbReference type="ChEBI" id="CHEBI:15377"/>
        <dbReference type="ChEBI" id="CHEBI:30013"/>
        <dbReference type="ChEBI" id="CHEBI:43474"/>
        <dbReference type="ChEBI" id="CHEBI:61977"/>
        <dbReference type="EC" id="3.1.3.16"/>
    </reaction>
</comment>
<dbReference type="EMBL" id="REGW02000010">
    <property type="protein sequence ID" value="KAE8291119.1"/>
    <property type="molecule type" value="Genomic_DNA"/>
</dbReference>
<keyword evidence="7 13" id="KW-0904">Protein phosphatase</keyword>
<dbReference type="GO" id="GO:0005634">
    <property type="term" value="C:nucleus"/>
    <property type="evidence" value="ECO:0007669"/>
    <property type="project" value="UniProtKB-SubCell"/>
</dbReference>
<dbReference type="GO" id="GO:0005737">
    <property type="term" value="C:cytoplasm"/>
    <property type="evidence" value="ECO:0007669"/>
    <property type="project" value="TreeGrafter"/>
</dbReference>
<feature type="region of interest" description="Disordered" evidence="14">
    <location>
        <begin position="368"/>
        <end position="398"/>
    </location>
</feature>
<dbReference type="Gene3D" id="1.25.40.820">
    <property type="match status" value="1"/>
</dbReference>
<dbReference type="Proteomes" id="UP000424527">
    <property type="component" value="Unassembled WGS sequence"/>
</dbReference>
<evidence type="ECO:0000256" key="7">
    <source>
        <dbReference type="ARBA" id="ARBA00022912"/>
    </source>
</evidence>
<keyword evidence="8 13" id="KW-0539">Nucleus</keyword>
<evidence type="ECO:0000256" key="9">
    <source>
        <dbReference type="ARBA" id="ARBA00045547"/>
    </source>
</evidence>
<dbReference type="PANTHER" id="PTHR14732:SF0">
    <property type="entry name" value="RNA POLYMERASE II SUBUNIT B1 CTD PHOSPHATASE RPAP2-RELATED"/>
    <property type="match status" value="1"/>
</dbReference>
<feature type="region of interest" description="Disordered" evidence="14">
    <location>
        <begin position="502"/>
        <end position="521"/>
    </location>
</feature>
<dbReference type="InterPro" id="IPR039693">
    <property type="entry name" value="Rtr1/RPAP2"/>
</dbReference>
<dbReference type="GO" id="GO:0043175">
    <property type="term" value="F:RNA polymerase core enzyme binding"/>
    <property type="evidence" value="ECO:0007669"/>
    <property type="project" value="UniProtKB-UniRule"/>
</dbReference>
<evidence type="ECO:0000256" key="12">
    <source>
        <dbReference type="PROSITE-ProRule" id="PRU00812"/>
    </source>
</evidence>
<evidence type="ECO:0000256" key="6">
    <source>
        <dbReference type="ARBA" id="ARBA00022833"/>
    </source>
</evidence>
<evidence type="ECO:0000313" key="17">
    <source>
        <dbReference type="Proteomes" id="UP000424527"/>
    </source>
</evidence>
<name>A0A6G0IHX7_LARCR</name>
<dbReference type="InterPro" id="IPR038534">
    <property type="entry name" value="Rtr1/RPAP2_sf"/>
</dbReference>
<proteinExistence type="inferred from homology"/>
<dbReference type="AlphaFoldDB" id="A0A6G0IHX7"/>
<feature type="compositionally biased region" description="Basic residues" evidence="14">
    <location>
        <begin position="15"/>
        <end position="24"/>
    </location>
</feature>
<keyword evidence="5 13" id="KW-0378">Hydrolase</keyword>
<keyword evidence="3 13" id="KW-0479">Metal-binding</keyword>
<evidence type="ECO:0000256" key="3">
    <source>
        <dbReference type="ARBA" id="ARBA00022723"/>
    </source>
</evidence>
<evidence type="ECO:0000256" key="11">
    <source>
        <dbReference type="ARBA" id="ARBA00048336"/>
    </source>
</evidence>
<dbReference type="PROSITE" id="PS51479">
    <property type="entry name" value="ZF_RTR1"/>
    <property type="match status" value="1"/>
</dbReference>
<keyword evidence="6 13" id="KW-0862">Zinc</keyword>
<feature type="region of interest" description="Disordered" evidence="14">
    <location>
        <begin position="473"/>
        <end position="497"/>
    </location>
</feature>
<dbReference type="InterPro" id="IPR007308">
    <property type="entry name" value="Rtr1/RPAP2_dom"/>
</dbReference>
<comment type="subunit">
    <text evidence="13">Associates with the RNA polymerase II complex.</text>
</comment>
<evidence type="ECO:0000256" key="2">
    <source>
        <dbReference type="ARBA" id="ARBA00005676"/>
    </source>
</evidence>
<feature type="compositionally biased region" description="Basic and acidic residues" evidence="14">
    <location>
        <begin position="295"/>
        <end position="309"/>
    </location>
</feature>
<reference evidence="16 17" key="1">
    <citation type="submission" date="2019-07" db="EMBL/GenBank/DDBJ databases">
        <title>Chromosome genome assembly for large yellow croaker.</title>
        <authorList>
            <person name="Xiao S."/>
        </authorList>
    </citation>
    <scope>NUCLEOTIDE SEQUENCE [LARGE SCALE GENOMIC DNA]</scope>
    <source>
        <strain evidence="16">JMULYC20181020</strain>
        <tissue evidence="16">Muscle</tissue>
    </source>
</reference>
<organism evidence="16 17">
    <name type="scientific">Larimichthys crocea</name>
    <name type="common">Large yellow croaker</name>
    <name type="synonym">Pseudosciaena crocea</name>
    <dbReference type="NCBI Taxonomy" id="215358"/>
    <lineage>
        <taxon>Eukaryota</taxon>
        <taxon>Metazoa</taxon>
        <taxon>Chordata</taxon>
        <taxon>Craniata</taxon>
        <taxon>Vertebrata</taxon>
        <taxon>Euteleostomi</taxon>
        <taxon>Actinopterygii</taxon>
        <taxon>Neopterygii</taxon>
        <taxon>Teleostei</taxon>
        <taxon>Neoteleostei</taxon>
        <taxon>Acanthomorphata</taxon>
        <taxon>Eupercaria</taxon>
        <taxon>Sciaenidae</taxon>
        <taxon>Larimichthys</taxon>
    </lineage>
</organism>
<evidence type="ECO:0000259" key="15">
    <source>
        <dbReference type="PROSITE" id="PS51479"/>
    </source>
</evidence>
<dbReference type="GO" id="GO:0008270">
    <property type="term" value="F:zinc ion binding"/>
    <property type="evidence" value="ECO:0007669"/>
    <property type="project" value="UniProtKB-KW"/>
</dbReference>
<comment type="subcellular location">
    <subcellularLocation>
        <location evidence="1 13">Nucleus</location>
    </subcellularLocation>
</comment>
<comment type="similarity">
    <text evidence="2 12 13">Belongs to the RPAP2 family.</text>
</comment>
<feature type="region of interest" description="Disordered" evidence="14">
    <location>
        <begin position="197"/>
        <end position="338"/>
    </location>
</feature>
<evidence type="ECO:0000256" key="14">
    <source>
        <dbReference type="SAM" id="MobiDB-lite"/>
    </source>
</evidence>
<evidence type="ECO:0000256" key="5">
    <source>
        <dbReference type="ARBA" id="ARBA00022801"/>
    </source>
</evidence>
<dbReference type="GO" id="GO:0008420">
    <property type="term" value="F:RNA polymerase II CTD heptapeptide repeat phosphatase activity"/>
    <property type="evidence" value="ECO:0007669"/>
    <property type="project" value="UniProtKB-UniRule"/>
</dbReference>
<gene>
    <name evidence="16" type="ORF">D5F01_LYC10713</name>
</gene>
<evidence type="ECO:0000256" key="4">
    <source>
        <dbReference type="ARBA" id="ARBA00022771"/>
    </source>
</evidence>